<keyword evidence="3" id="KW-1185">Reference proteome</keyword>
<feature type="compositionally biased region" description="Polar residues" evidence="1">
    <location>
        <begin position="45"/>
        <end position="56"/>
    </location>
</feature>
<evidence type="ECO:0000313" key="2">
    <source>
        <dbReference type="EMBL" id="KHJ94647.1"/>
    </source>
</evidence>
<feature type="non-terminal residue" evidence="2">
    <location>
        <position position="1"/>
    </location>
</feature>
<feature type="compositionally biased region" description="Basic residues" evidence="1">
    <location>
        <begin position="124"/>
        <end position="135"/>
    </location>
</feature>
<evidence type="ECO:0000313" key="3">
    <source>
        <dbReference type="Proteomes" id="UP000053660"/>
    </source>
</evidence>
<protein>
    <submittedName>
        <fullName evidence="2">Uncharacterized protein</fullName>
    </submittedName>
</protein>
<gene>
    <name evidence="2" type="ORF">OESDEN_05419</name>
</gene>
<dbReference type="Proteomes" id="UP000053660">
    <property type="component" value="Unassembled WGS sequence"/>
</dbReference>
<organism evidence="2 3">
    <name type="scientific">Oesophagostomum dentatum</name>
    <name type="common">Nodular worm</name>
    <dbReference type="NCBI Taxonomy" id="61180"/>
    <lineage>
        <taxon>Eukaryota</taxon>
        <taxon>Metazoa</taxon>
        <taxon>Ecdysozoa</taxon>
        <taxon>Nematoda</taxon>
        <taxon>Chromadorea</taxon>
        <taxon>Rhabditida</taxon>
        <taxon>Rhabditina</taxon>
        <taxon>Rhabditomorpha</taxon>
        <taxon>Strongyloidea</taxon>
        <taxon>Strongylidae</taxon>
        <taxon>Oesophagostomum</taxon>
    </lineage>
</organism>
<feature type="region of interest" description="Disordered" evidence="1">
    <location>
        <begin position="1"/>
        <end position="24"/>
    </location>
</feature>
<reference evidence="2 3" key="1">
    <citation type="submission" date="2014-03" db="EMBL/GenBank/DDBJ databases">
        <title>Draft genome of the hookworm Oesophagostomum dentatum.</title>
        <authorList>
            <person name="Mitreva M."/>
        </authorList>
    </citation>
    <scope>NUCLEOTIDE SEQUENCE [LARGE SCALE GENOMIC DNA]</scope>
    <source>
        <strain evidence="2 3">OD-Hann</strain>
    </source>
</reference>
<name>A0A0B1TFT6_OESDE</name>
<evidence type="ECO:0000256" key="1">
    <source>
        <dbReference type="SAM" id="MobiDB-lite"/>
    </source>
</evidence>
<dbReference type="AlphaFoldDB" id="A0A0B1TFT6"/>
<feature type="compositionally biased region" description="Low complexity" evidence="1">
    <location>
        <begin position="142"/>
        <end position="154"/>
    </location>
</feature>
<sequence length="284" mass="31886">LQIFHEFQPGKPSRPKAETKETNAVSIIKRVGSFLLARRRKVSAPSKTSAEQQTSPAAGRKASNEDGGKEGIKETKERKAMLDSPEAPRSRREMLEQSKRIRKPKAKEVNVGSAEGTQEECSRRVMKSQRIRRRKWGEQGETKATTTTSNTTITVPGKYRKKFKNPTPTTSKETPLLPPAEEKSSSEATDYWLFLDGKPRKNFEISSIPSEDDFLLQNPARQAEPTAEAPKFVQQDYGVLDRPPIQRDPGMKTAIPTYPAEPKTADTQEVTCSTQLSYSYMLQQ</sequence>
<feature type="region of interest" description="Disordered" evidence="1">
    <location>
        <begin position="221"/>
        <end position="269"/>
    </location>
</feature>
<accession>A0A0B1TFT6</accession>
<feature type="region of interest" description="Disordered" evidence="1">
    <location>
        <begin position="39"/>
        <end position="187"/>
    </location>
</feature>
<dbReference type="OrthoDB" id="10671346at2759"/>
<dbReference type="EMBL" id="KN550251">
    <property type="protein sequence ID" value="KHJ94647.1"/>
    <property type="molecule type" value="Genomic_DNA"/>
</dbReference>
<proteinExistence type="predicted"/>
<feature type="compositionally biased region" description="Basic and acidic residues" evidence="1">
    <location>
        <begin position="62"/>
        <end position="99"/>
    </location>
</feature>